<evidence type="ECO:0000256" key="6">
    <source>
        <dbReference type="ARBA" id="ARBA00023004"/>
    </source>
</evidence>
<comment type="caution">
    <text evidence="10">The sequence shown here is derived from an EMBL/GenBank/DDBJ whole genome shotgun (WGS) entry which is preliminary data.</text>
</comment>
<protein>
    <submittedName>
        <fullName evidence="10">Chloroperoxidase</fullName>
    </submittedName>
</protein>
<accession>A0AA38NPL7</accession>
<keyword evidence="4" id="KW-0479">Metal-binding</keyword>
<keyword evidence="2" id="KW-0575">Peroxidase</keyword>
<keyword evidence="3" id="KW-0349">Heme</keyword>
<dbReference type="PANTHER" id="PTHR33577">
    <property type="entry name" value="STERIGMATOCYSTIN BIOSYNTHESIS PEROXIDASE STCC-RELATED"/>
    <property type="match status" value="1"/>
</dbReference>
<evidence type="ECO:0000313" key="10">
    <source>
        <dbReference type="EMBL" id="KAJ3785555.1"/>
    </source>
</evidence>
<keyword evidence="6" id="KW-0408">Iron</keyword>
<sequence>MPSDTLPIDHLATSAASSTVRSTTSTVFQLPADHPPVPMHEHSGGTCPITGNNAFCPPQKGDLRSVCPALNAMANHGFIPRDGRNLTFFTLFHGLKACYGLSSSLATVLVTGGFLAIGRLPIHIPFVSNLSLFRVKNPDGSISPGGVIDLHLVGLHNRVEHDASLVHLNTPLGHKYGPVEIQEEWVPMLVNDIQPPVCSHPSEPEQRTDHGRGVSVASSSSDDWSASSKILFNSPEFLTTLVDEADVGRMRARRQHDILPKKLDPVHAEVARGEMAIILGVWNSEYQRKHEGKQVKGESREKQGIPLQWLLQWLAEERLPDIPISSESKMEVDGDSDIAPKKTMMWRPNHKQTLRDVVNRSKRIRKVTEAIESGEAKL</sequence>
<keyword evidence="11" id="KW-1185">Reference proteome</keyword>
<organism evidence="10 11">
    <name type="scientific">Lentinula aff. detonsa</name>
    <dbReference type="NCBI Taxonomy" id="2804958"/>
    <lineage>
        <taxon>Eukaryota</taxon>
        <taxon>Fungi</taxon>
        <taxon>Dikarya</taxon>
        <taxon>Basidiomycota</taxon>
        <taxon>Agaricomycotina</taxon>
        <taxon>Agaricomycetes</taxon>
        <taxon>Agaricomycetidae</taxon>
        <taxon>Agaricales</taxon>
        <taxon>Marasmiineae</taxon>
        <taxon>Omphalotaceae</taxon>
        <taxon>Lentinula</taxon>
    </lineage>
</organism>
<reference evidence="10" key="1">
    <citation type="submission" date="2022-08" db="EMBL/GenBank/DDBJ databases">
        <authorList>
            <consortium name="DOE Joint Genome Institute"/>
            <person name="Min B."/>
            <person name="Riley R."/>
            <person name="Sierra-Patev S."/>
            <person name="Naranjo-Ortiz M."/>
            <person name="Looney B."/>
            <person name="Konkel Z."/>
            <person name="Slot J.C."/>
            <person name="Sakamoto Y."/>
            <person name="Steenwyk J.L."/>
            <person name="Rokas A."/>
            <person name="Carro J."/>
            <person name="Camarero S."/>
            <person name="Ferreira P."/>
            <person name="Molpeceres G."/>
            <person name="Ruiz-Duenas F.J."/>
            <person name="Serrano A."/>
            <person name="Henrissat B."/>
            <person name="Drula E."/>
            <person name="Hughes K.W."/>
            <person name="Mata J.L."/>
            <person name="Ishikawa N.K."/>
            <person name="Vargas-Isla R."/>
            <person name="Ushijima S."/>
            <person name="Smith C.A."/>
            <person name="Ahrendt S."/>
            <person name="Andreopoulos W."/>
            <person name="He G."/>
            <person name="Labutti K."/>
            <person name="Lipzen A."/>
            <person name="Ng V."/>
            <person name="Sandor L."/>
            <person name="Barry K."/>
            <person name="Martinez A.T."/>
            <person name="Xiao Y."/>
            <person name="Gibbons J.G."/>
            <person name="Terashima K."/>
            <person name="Hibbett D.S."/>
            <person name="Grigoriev I.V."/>
        </authorList>
    </citation>
    <scope>NUCLEOTIDE SEQUENCE</scope>
    <source>
        <strain evidence="10">TFB10291</strain>
    </source>
</reference>
<dbReference type="Pfam" id="PF01328">
    <property type="entry name" value="Peroxidase_2"/>
    <property type="match status" value="1"/>
</dbReference>
<comment type="cofactor">
    <cofactor evidence="1">
        <name>heme b</name>
        <dbReference type="ChEBI" id="CHEBI:60344"/>
    </cofactor>
</comment>
<evidence type="ECO:0000256" key="2">
    <source>
        <dbReference type="ARBA" id="ARBA00022559"/>
    </source>
</evidence>
<dbReference type="InterPro" id="IPR000028">
    <property type="entry name" value="Chloroperoxidase"/>
</dbReference>
<evidence type="ECO:0000256" key="5">
    <source>
        <dbReference type="ARBA" id="ARBA00023002"/>
    </source>
</evidence>
<proteinExistence type="inferred from homology"/>
<gene>
    <name evidence="10" type="ORF">GGU10DRAFT_354467</name>
</gene>
<dbReference type="SUPFAM" id="SSF47571">
    <property type="entry name" value="Cloroperoxidase"/>
    <property type="match status" value="1"/>
</dbReference>
<evidence type="ECO:0000259" key="9">
    <source>
        <dbReference type="PROSITE" id="PS51405"/>
    </source>
</evidence>
<evidence type="ECO:0000256" key="3">
    <source>
        <dbReference type="ARBA" id="ARBA00022617"/>
    </source>
</evidence>
<dbReference type="AlphaFoldDB" id="A0AA38NPL7"/>
<dbReference type="GO" id="GO:0046872">
    <property type="term" value="F:metal ion binding"/>
    <property type="evidence" value="ECO:0007669"/>
    <property type="project" value="UniProtKB-KW"/>
</dbReference>
<dbReference type="PROSITE" id="PS51405">
    <property type="entry name" value="HEME_HALOPEROXIDASE"/>
    <property type="match status" value="1"/>
</dbReference>
<keyword evidence="5" id="KW-0560">Oxidoreductase</keyword>
<dbReference type="InterPro" id="IPR036851">
    <property type="entry name" value="Chloroperoxidase-like_sf"/>
</dbReference>
<evidence type="ECO:0000256" key="4">
    <source>
        <dbReference type="ARBA" id="ARBA00022723"/>
    </source>
</evidence>
<evidence type="ECO:0000256" key="7">
    <source>
        <dbReference type="ARBA" id="ARBA00025795"/>
    </source>
</evidence>
<evidence type="ECO:0000256" key="1">
    <source>
        <dbReference type="ARBA" id="ARBA00001970"/>
    </source>
</evidence>
<feature type="compositionally biased region" description="Basic and acidic residues" evidence="8">
    <location>
        <begin position="202"/>
        <end position="212"/>
    </location>
</feature>
<dbReference type="Gene3D" id="1.10.489.10">
    <property type="entry name" value="Chloroperoxidase-like"/>
    <property type="match status" value="1"/>
</dbReference>
<dbReference type="EMBL" id="MU793338">
    <property type="protein sequence ID" value="KAJ3785555.1"/>
    <property type="molecule type" value="Genomic_DNA"/>
</dbReference>
<evidence type="ECO:0000256" key="8">
    <source>
        <dbReference type="SAM" id="MobiDB-lite"/>
    </source>
</evidence>
<dbReference type="Proteomes" id="UP001163798">
    <property type="component" value="Unassembled WGS sequence"/>
</dbReference>
<feature type="domain" description="Heme haloperoxidase family profile" evidence="9">
    <location>
        <begin position="51"/>
        <end position="340"/>
    </location>
</feature>
<evidence type="ECO:0000313" key="11">
    <source>
        <dbReference type="Proteomes" id="UP001163798"/>
    </source>
</evidence>
<dbReference type="PANTHER" id="PTHR33577:SF9">
    <property type="entry name" value="PEROXIDASE STCC"/>
    <property type="match status" value="1"/>
</dbReference>
<name>A0AA38NPL7_9AGAR</name>
<dbReference type="GO" id="GO:0004601">
    <property type="term" value="F:peroxidase activity"/>
    <property type="evidence" value="ECO:0007669"/>
    <property type="project" value="UniProtKB-KW"/>
</dbReference>
<feature type="region of interest" description="Disordered" evidence="8">
    <location>
        <begin position="196"/>
        <end position="222"/>
    </location>
</feature>
<comment type="similarity">
    <text evidence="7">Belongs to the chloroperoxidase family.</text>
</comment>